<dbReference type="Pfam" id="PF15236">
    <property type="entry name" value="CCDC66"/>
    <property type="match status" value="1"/>
</dbReference>
<dbReference type="EMBL" id="CAJQZP010001172">
    <property type="protein sequence ID" value="CAG5025212.1"/>
    <property type="molecule type" value="Genomic_DNA"/>
</dbReference>
<dbReference type="InterPro" id="IPR039183">
    <property type="entry name" value="CCD66"/>
</dbReference>
<dbReference type="GO" id="GO:0060271">
    <property type="term" value="P:cilium assembly"/>
    <property type="evidence" value="ECO:0007669"/>
    <property type="project" value="TreeGrafter"/>
</dbReference>
<feature type="compositionally biased region" description="Basic and acidic residues" evidence="2">
    <location>
        <begin position="586"/>
        <end position="600"/>
    </location>
</feature>
<organism evidence="4 5">
    <name type="scientific">Parnassius apollo</name>
    <name type="common">Apollo butterfly</name>
    <name type="synonym">Papilio apollo</name>
    <dbReference type="NCBI Taxonomy" id="110799"/>
    <lineage>
        <taxon>Eukaryota</taxon>
        <taxon>Metazoa</taxon>
        <taxon>Ecdysozoa</taxon>
        <taxon>Arthropoda</taxon>
        <taxon>Hexapoda</taxon>
        <taxon>Insecta</taxon>
        <taxon>Pterygota</taxon>
        <taxon>Neoptera</taxon>
        <taxon>Endopterygota</taxon>
        <taxon>Lepidoptera</taxon>
        <taxon>Glossata</taxon>
        <taxon>Ditrysia</taxon>
        <taxon>Papilionoidea</taxon>
        <taxon>Papilionidae</taxon>
        <taxon>Parnassiinae</taxon>
        <taxon>Parnassini</taxon>
        <taxon>Parnassius</taxon>
        <taxon>Parnassius</taxon>
    </lineage>
</organism>
<sequence length="980" mass="113334">MLSVSKPTSLVQQKKQQWAREREEMSQFYLPWGSGERYTNRLQVRNQFASSLELHKQSSYDYQEPVVVQRQRSPSLPPIHHIEIGKQIKEERKTKEILNRNISSAKRFAFYDEDGEGDTSGYGSETVNHMNIRNQCGSNNNNDPVVAWQQDTKENRKQNITGRATVTDGLWSARSPGPVEEGRPRWGDRGVATGRLWEPTAPNARLPQMQNQKKGTPSWVERGLNMIDNASDVLVIDQRSSTNSGLECDRSSYNGSDEGKTFLRGQNVPIEPEVRAQRENKRIKALELQSAILSQLEDREKRRQEERERELREERLEELRIQRQQEEDKLKMEEEKRKHEQKQVLEQRKLEALKKALEEAEKKAKTEKEKKYICQKQLVNPTATVSEDNKVNFVENTVMADTIPVSEIISPTKTGRTYEINSPKSQKKDCNSRQSAFSSPRSLGTGNVNLFIHNVPPVALTDSQFNIIPLGINGHGEIVSTQPNSLQLAVLVPQNLSNHLYGISISSLINSDLTDTQDKVLTPQKYRTLRTRDVFTQTETDLLRYKVDKNVETIDMERDIDKDYPNIDENAPQDGNRNSLKKERRLRSEDRYKKDIENRPKWGANKPIAQYKKQSEKDPFYCQKRKVRQKYRPHARQYMSQSSEDSRSPSPPTRSEKTTESSFKQRNSLTQSYWRKKGSNQDYLRNSSGVEVLNTDVPEFCSLDQITGDKSDQNKLTKSVQVPVIMSKLDDLFDKKKDEAPMLDLSKTIINTAEEYRAVLDKVPEFKTRPEKVRAEDIKIKDRPEDQKTKTLKKEIRAYEKLGTRGYEDKHFTFMDPIPVEMRGLKFEELCAVPIEWRMLTSVRPKSKLDEEYFNRLIELRKSELRTKARDKRELAKNNMIRKTKNRSGVTETRILSCSECGEEYCNGTMCNITNYDMFARLKLEVEPKVIRHVAPPNAPGKLRKLRKRIRRKPRSKSAAPPLIHKASRNKTGAKSDSEL</sequence>
<dbReference type="AlphaFoldDB" id="A0A8S3XIL3"/>
<feature type="compositionally biased region" description="Basic residues" evidence="2">
    <location>
        <begin position="623"/>
        <end position="635"/>
    </location>
</feature>
<feature type="region of interest" description="Disordered" evidence="2">
    <location>
        <begin position="169"/>
        <end position="191"/>
    </location>
</feature>
<protein>
    <submittedName>
        <fullName evidence="4">(apollo) hypothetical protein</fullName>
    </submittedName>
</protein>
<feature type="domain" description="CCDC66" evidence="3">
    <location>
        <begin position="253"/>
        <end position="373"/>
    </location>
</feature>
<feature type="region of interest" description="Disordered" evidence="2">
    <location>
        <begin position="935"/>
        <end position="980"/>
    </location>
</feature>
<reference evidence="4" key="1">
    <citation type="submission" date="2021-04" db="EMBL/GenBank/DDBJ databases">
        <authorList>
            <person name="Tunstrom K."/>
        </authorList>
    </citation>
    <scope>NUCLEOTIDE SEQUENCE</scope>
</reference>
<dbReference type="PANTHER" id="PTHR22736">
    <property type="entry name" value="COILED-COIL DOMAIN-CONTAINING PROTEIN 66"/>
    <property type="match status" value="1"/>
</dbReference>
<feature type="compositionally biased region" description="Basic residues" evidence="2">
    <location>
        <begin position="942"/>
        <end position="956"/>
    </location>
</feature>
<dbReference type="GO" id="GO:0005929">
    <property type="term" value="C:cilium"/>
    <property type="evidence" value="ECO:0007669"/>
    <property type="project" value="TreeGrafter"/>
</dbReference>
<name>A0A8S3XIL3_PARAO</name>
<evidence type="ECO:0000313" key="5">
    <source>
        <dbReference type="Proteomes" id="UP000691718"/>
    </source>
</evidence>
<evidence type="ECO:0000259" key="3">
    <source>
        <dbReference type="Pfam" id="PF15236"/>
    </source>
</evidence>
<keyword evidence="5" id="KW-1185">Reference proteome</keyword>
<feature type="coiled-coil region" evidence="1">
    <location>
        <begin position="293"/>
        <end position="370"/>
    </location>
</feature>
<dbReference type="Proteomes" id="UP000691718">
    <property type="component" value="Unassembled WGS sequence"/>
</dbReference>
<feature type="compositionally biased region" description="Polar residues" evidence="2">
    <location>
        <begin position="243"/>
        <end position="255"/>
    </location>
</feature>
<evidence type="ECO:0000313" key="4">
    <source>
        <dbReference type="EMBL" id="CAG5025212.1"/>
    </source>
</evidence>
<comment type="caution">
    <text evidence="4">The sequence shown here is derived from an EMBL/GenBank/DDBJ whole genome shotgun (WGS) entry which is preliminary data.</text>
</comment>
<keyword evidence="1" id="KW-0175">Coiled coil</keyword>
<feature type="compositionally biased region" description="Polar residues" evidence="2">
    <location>
        <begin position="415"/>
        <end position="424"/>
    </location>
</feature>
<dbReference type="InterPro" id="IPR040467">
    <property type="entry name" value="CCDC66_dom"/>
</dbReference>
<dbReference type="GO" id="GO:0005874">
    <property type="term" value="C:microtubule"/>
    <property type="evidence" value="ECO:0007669"/>
    <property type="project" value="TreeGrafter"/>
</dbReference>
<feature type="region of interest" description="Disordered" evidence="2">
    <location>
        <begin position="562"/>
        <end position="674"/>
    </location>
</feature>
<feature type="compositionally biased region" description="Polar residues" evidence="2">
    <location>
        <begin position="664"/>
        <end position="673"/>
    </location>
</feature>
<dbReference type="GO" id="GO:0008017">
    <property type="term" value="F:microtubule binding"/>
    <property type="evidence" value="ECO:0007669"/>
    <property type="project" value="TreeGrafter"/>
</dbReference>
<feature type="region of interest" description="Disordered" evidence="2">
    <location>
        <begin position="415"/>
        <end position="439"/>
    </location>
</feature>
<evidence type="ECO:0000256" key="2">
    <source>
        <dbReference type="SAM" id="MobiDB-lite"/>
    </source>
</evidence>
<dbReference type="PANTHER" id="PTHR22736:SF2">
    <property type="entry name" value="COILED-COIL DOMAIN-CONTAINING PROTEIN 66"/>
    <property type="match status" value="1"/>
</dbReference>
<dbReference type="OrthoDB" id="10042846at2759"/>
<feature type="region of interest" description="Disordered" evidence="2">
    <location>
        <begin position="243"/>
        <end position="263"/>
    </location>
</feature>
<gene>
    <name evidence="4" type="ORF">PAPOLLO_LOCUS18326</name>
</gene>
<proteinExistence type="predicted"/>
<evidence type="ECO:0000256" key="1">
    <source>
        <dbReference type="SAM" id="Coils"/>
    </source>
</evidence>
<accession>A0A8S3XIL3</accession>